<evidence type="ECO:0000313" key="2">
    <source>
        <dbReference type="EMBL" id="POG82058.1"/>
    </source>
</evidence>
<name>A0A2P4QWX0_RHIID</name>
<evidence type="ECO:0000313" key="3">
    <source>
        <dbReference type="Proteomes" id="UP000018888"/>
    </source>
</evidence>
<keyword evidence="1" id="KW-0812">Transmembrane</keyword>
<protein>
    <submittedName>
        <fullName evidence="2">Uncharacterized protein</fullName>
    </submittedName>
</protein>
<reference evidence="2 3" key="1">
    <citation type="journal article" date="2013" name="Proc. Natl. Acad. Sci. U.S.A.">
        <title>Genome of an arbuscular mycorrhizal fungus provides insight into the oldest plant symbiosis.</title>
        <authorList>
            <person name="Tisserant E."/>
            <person name="Malbreil M."/>
            <person name="Kuo A."/>
            <person name="Kohler A."/>
            <person name="Symeonidi A."/>
            <person name="Balestrini R."/>
            <person name="Charron P."/>
            <person name="Duensing N."/>
            <person name="Frei Dit Frey N."/>
            <person name="Gianinazzi-Pearson V."/>
            <person name="Gilbert L.B."/>
            <person name="Handa Y."/>
            <person name="Herr J.R."/>
            <person name="Hijri M."/>
            <person name="Koul R."/>
            <person name="Kawaguchi M."/>
            <person name="Krajinski F."/>
            <person name="Lammers P.J."/>
            <person name="Masclaux F.G."/>
            <person name="Murat C."/>
            <person name="Morin E."/>
            <person name="Ndikumana S."/>
            <person name="Pagni M."/>
            <person name="Petitpierre D."/>
            <person name="Requena N."/>
            <person name="Rosikiewicz P."/>
            <person name="Riley R."/>
            <person name="Saito K."/>
            <person name="San Clemente H."/>
            <person name="Shapiro H."/>
            <person name="van Tuinen D."/>
            <person name="Becard G."/>
            <person name="Bonfante P."/>
            <person name="Paszkowski U."/>
            <person name="Shachar-Hill Y.Y."/>
            <person name="Tuskan G.A."/>
            <person name="Young P.W."/>
            <person name="Sanders I.R."/>
            <person name="Henrissat B."/>
            <person name="Rensing S.A."/>
            <person name="Grigoriev I.V."/>
            <person name="Corradi N."/>
            <person name="Roux C."/>
            <person name="Martin F."/>
        </authorList>
    </citation>
    <scope>NUCLEOTIDE SEQUENCE [LARGE SCALE GENOMIC DNA]</scope>
    <source>
        <strain evidence="2 3">DAOM 197198</strain>
    </source>
</reference>
<keyword evidence="3" id="KW-1185">Reference proteome</keyword>
<organism evidence="2 3">
    <name type="scientific">Rhizophagus irregularis (strain DAOM 181602 / DAOM 197198 / MUCL 43194)</name>
    <name type="common">Arbuscular mycorrhizal fungus</name>
    <name type="synonym">Glomus intraradices</name>
    <dbReference type="NCBI Taxonomy" id="747089"/>
    <lineage>
        <taxon>Eukaryota</taxon>
        <taxon>Fungi</taxon>
        <taxon>Fungi incertae sedis</taxon>
        <taxon>Mucoromycota</taxon>
        <taxon>Glomeromycotina</taxon>
        <taxon>Glomeromycetes</taxon>
        <taxon>Glomerales</taxon>
        <taxon>Glomeraceae</taxon>
        <taxon>Rhizophagus</taxon>
    </lineage>
</organism>
<feature type="transmembrane region" description="Helical" evidence="1">
    <location>
        <begin position="48"/>
        <end position="69"/>
    </location>
</feature>
<accession>A0A2P4QWX0</accession>
<evidence type="ECO:0000256" key="1">
    <source>
        <dbReference type="SAM" id="Phobius"/>
    </source>
</evidence>
<dbReference type="Proteomes" id="UP000018888">
    <property type="component" value="Unassembled WGS sequence"/>
</dbReference>
<gene>
    <name evidence="2" type="ORF">GLOIN_2v1502410</name>
</gene>
<dbReference type="AlphaFoldDB" id="A0A2P4QWX0"/>
<sequence>MLTITSGKYIFFCSQILGIIIFYKYTTLILAILTLIKDIIQQWKTLLLQYLLSKCSVFHNTILLNLYYVKE</sequence>
<reference evidence="2 3" key="2">
    <citation type="journal article" date="2018" name="New Phytol.">
        <title>High intraspecific genome diversity in the model arbuscular mycorrhizal symbiont Rhizophagus irregularis.</title>
        <authorList>
            <person name="Chen E.C.H."/>
            <person name="Morin E."/>
            <person name="Beaudet D."/>
            <person name="Noel J."/>
            <person name="Yildirir G."/>
            <person name="Ndikumana S."/>
            <person name="Charron P."/>
            <person name="St-Onge C."/>
            <person name="Giorgi J."/>
            <person name="Kruger M."/>
            <person name="Marton T."/>
            <person name="Ropars J."/>
            <person name="Grigoriev I.V."/>
            <person name="Hainaut M."/>
            <person name="Henrissat B."/>
            <person name="Roux C."/>
            <person name="Martin F."/>
            <person name="Corradi N."/>
        </authorList>
    </citation>
    <scope>NUCLEOTIDE SEQUENCE [LARGE SCALE GENOMIC DNA]</scope>
    <source>
        <strain evidence="2 3">DAOM 197198</strain>
    </source>
</reference>
<proteinExistence type="predicted"/>
<comment type="caution">
    <text evidence="2">The sequence shown here is derived from an EMBL/GenBank/DDBJ whole genome shotgun (WGS) entry which is preliminary data.</text>
</comment>
<dbReference type="EMBL" id="AUPC02000007">
    <property type="protein sequence ID" value="POG82058.1"/>
    <property type="molecule type" value="Genomic_DNA"/>
</dbReference>
<feature type="transmembrane region" description="Helical" evidence="1">
    <location>
        <begin position="9"/>
        <end position="36"/>
    </location>
</feature>
<keyword evidence="1" id="KW-1133">Transmembrane helix</keyword>
<keyword evidence="1" id="KW-0472">Membrane</keyword>